<dbReference type="AlphaFoldDB" id="A0A7S0M3U1"/>
<accession>A0A7S0M3U1</accession>
<evidence type="ECO:0000313" key="1">
    <source>
        <dbReference type="EMBL" id="CAD8630368.1"/>
    </source>
</evidence>
<gene>
    <name evidence="1" type="ORF">CCUR1050_LOCUS8047</name>
</gene>
<reference evidence="1" key="1">
    <citation type="submission" date="2021-01" db="EMBL/GenBank/DDBJ databases">
        <authorList>
            <person name="Corre E."/>
            <person name="Pelletier E."/>
            <person name="Niang G."/>
            <person name="Scheremetjew M."/>
            <person name="Finn R."/>
            <person name="Kale V."/>
            <person name="Holt S."/>
            <person name="Cochrane G."/>
            <person name="Meng A."/>
            <person name="Brown T."/>
            <person name="Cohen L."/>
        </authorList>
    </citation>
    <scope>NUCLEOTIDE SEQUENCE</scope>
    <source>
        <strain evidence="1">CCAP979/52</strain>
    </source>
</reference>
<dbReference type="EMBL" id="HBEZ01014530">
    <property type="protein sequence ID" value="CAD8630368.1"/>
    <property type="molecule type" value="Transcribed_RNA"/>
</dbReference>
<protein>
    <submittedName>
        <fullName evidence="1">Uncharacterized protein</fullName>
    </submittedName>
</protein>
<name>A0A7S0M3U1_9CRYP</name>
<proteinExistence type="predicted"/>
<sequence>METLQADQETALWEASSDPSIGFWRTTFDPDSGRRCSVCITSAFAQYFGMHQEEALARLACSDVAFPMLEVDALRWFLVNLWSTLRPFHRFYIRVLVWSCGERMPALVCQTSLRMFDSTGRISTIKNHYRLITPEEYDEAVQRDPMCSPLTATGDHRSGHRLLADTEADLLRTIAGMAAGREGRAELDAIAAATEAITRSL</sequence>
<organism evidence="1">
    <name type="scientific">Cryptomonas curvata</name>
    <dbReference type="NCBI Taxonomy" id="233186"/>
    <lineage>
        <taxon>Eukaryota</taxon>
        <taxon>Cryptophyceae</taxon>
        <taxon>Cryptomonadales</taxon>
        <taxon>Cryptomonadaceae</taxon>
        <taxon>Cryptomonas</taxon>
    </lineage>
</organism>